<feature type="domain" description="KIB1-4 beta-propeller" evidence="2">
    <location>
        <begin position="109"/>
        <end position="386"/>
    </location>
</feature>
<evidence type="ECO:0000313" key="3">
    <source>
        <dbReference type="EMBL" id="KAK0601959.1"/>
    </source>
</evidence>
<dbReference type="Pfam" id="PF00646">
    <property type="entry name" value="F-box"/>
    <property type="match status" value="1"/>
</dbReference>
<dbReference type="InterPro" id="IPR005174">
    <property type="entry name" value="KIB1-4_b-propeller"/>
</dbReference>
<dbReference type="Proteomes" id="UP001168877">
    <property type="component" value="Unassembled WGS sequence"/>
</dbReference>
<comment type="caution">
    <text evidence="3">The sequence shown here is derived from an EMBL/GenBank/DDBJ whole genome shotgun (WGS) entry which is preliminary data.</text>
</comment>
<accession>A0AA39VXE4</accession>
<proteinExistence type="predicted"/>
<name>A0AA39VXE4_ACESA</name>
<organism evidence="3 4">
    <name type="scientific">Acer saccharum</name>
    <name type="common">Sugar maple</name>
    <dbReference type="NCBI Taxonomy" id="4024"/>
    <lineage>
        <taxon>Eukaryota</taxon>
        <taxon>Viridiplantae</taxon>
        <taxon>Streptophyta</taxon>
        <taxon>Embryophyta</taxon>
        <taxon>Tracheophyta</taxon>
        <taxon>Spermatophyta</taxon>
        <taxon>Magnoliopsida</taxon>
        <taxon>eudicotyledons</taxon>
        <taxon>Gunneridae</taxon>
        <taxon>Pentapetalae</taxon>
        <taxon>rosids</taxon>
        <taxon>malvids</taxon>
        <taxon>Sapindales</taxon>
        <taxon>Sapindaceae</taxon>
        <taxon>Hippocastanoideae</taxon>
        <taxon>Acereae</taxon>
        <taxon>Acer</taxon>
    </lineage>
</organism>
<dbReference type="PANTHER" id="PTHR33110">
    <property type="entry name" value="F-BOX/KELCH-REPEAT PROTEIN-RELATED"/>
    <property type="match status" value="1"/>
</dbReference>
<evidence type="ECO:0008006" key="5">
    <source>
        <dbReference type="Google" id="ProtNLM"/>
    </source>
</evidence>
<dbReference type="InterPro" id="IPR036047">
    <property type="entry name" value="F-box-like_dom_sf"/>
</dbReference>
<dbReference type="EMBL" id="JAUESC010000003">
    <property type="protein sequence ID" value="KAK0601959.1"/>
    <property type="molecule type" value="Genomic_DNA"/>
</dbReference>
<dbReference type="AlphaFoldDB" id="A0AA39VXE4"/>
<reference evidence="3" key="1">
    <citation type="journal article" date="2022" name="Plant J.">
        <title>Strategies of tolerance reflected in two North American maple genomes.</title>
        <authorList>
            <person name="McEvoy S.L."/>
            <person name="Sezen U.U."/>
            <person name="Trouern-Trend A."/>
            <person name="McMahon S.M."/>
            <person name="Schaberg P.G."/>
            <person name="Yang J."/>
            <person name="Wegrzyn J.L."/>
            <person name="Swenson N.G."/>
        </authorList>
    </citation>
    <scope>NUCLEOTIDE SEQUENCE</scope>
    <source>
        <strain evidence="3">NS2018</strain>
    </source>
</reference>
<reference evidence="3" key="2">
    <citation type="submission" date="2023-06" db="EMBL/GenBank/DDBJ databases">
        <authorList>
            <person name="Swenson N.G."/>
            <person name="Wegrzyn J.L."/>
            <person name="Mcevoy S.L."/>
        </authorList>
    </citation>
    <scope>NUCLEOTIDE SEQUENCE</scope>
    <source>
        <strain evidence="3">NS2018</strain>
        <tissue evidence="3">Leaf</tissue>
    </source>
</reference>
<sequence length="423" mass="49615">MCSELVMDITRVKQHKDQDWSRLSNKRCKQHKEDQVRDWSTLPGGVVGKISDNLSLYDYLCFSNVCKTWRSYQEETITLHRNRRSPGFPWLVMSKETEAQTISSISLLEKNKLWQLEMPCSSGGLFWGCIEDWLIIVKPINDIFLTRMSILNPFTGSEVVLPIKFMVNSKLVFSGDPGKQNCVYMLFCKMRSTFDVWIPETKYWCQCGPEEVTDDLIDLICFKGSFYILTNEYNIRVLDAAYAYLTIQTQGYKKQIDTRFHKIEMSYDIPPRENTHMDIQIVRYLVEFGDGILLIIHFLRNHFEETYDFKVFRLDMCKKEWVKLDSLGDCVIFLGRNCSRCYSAKELGGDDMGNCIYFTNGSGLRSWMADDIKLSCSIEKDDWGVFRLNSDGSERFSYLAKQEERPPVWLTAPLWWYFNKFRP</sequence>
<evidence type="ECO:0000313" key="4">
    <source>
        <dbReference type="Proteomes" id="UP001168877"/>
    </source>
</evidence>
<dbReference type="InterPro" id="IPR001810">
    <property type="entry name" value="F-box_dom"/>
</dbReference>
<gene>
    <name evidence="3" type="ORF">LWI29_029080</name>
</gene>
<evidence type="ECO:0000259" key="1">
    <source>
        <dbReference type="Pfam" id="PF00646"/>
    </source>
</evidence>
<keyword evidence="4" id="KW-1185">Reference proteome</keyword>
<dbReference type="Gene3D" id="1.20.1280.50">
    <property type="match status" value="1"/>
</dbReference>
<evidence type="ECO:0000259" key="2">
    <source>
        <dbReference type="Pfam" id="PF03478"/>
    </source>
</evidence>
<feature type="domain" description="F-box" evidence="1">
    <location>
        <begin position="39"/>
        <end position="71"/>
    </location>
</feature>
<dbReference type="SUPFAM" id="SSF81383">
    <property type="entry name" value="F-box domain"/>
    <property type="match status" value="1"/>
</dbReference>
<dbReference type="PANTHER" id="PTHR33110:SF134">
    <property type="entry name" value="OS09G0565350 PROTEIN"/>
    <property type="match status" value="1"/>
</dbReference>
<protein>
    <recommendedName>
        <fullName evidence="5">DUF295 domain-containing protein</fullName>
    </recommendedName>
</protein>
<dbReference type="Pfam" id="PF03478">
    <property type="entry name" value="Beta-prop_KIB1-4"/>
    <property type="match status" value="1"/>
</dbReference>